<feature type="transmembrane region" description="Helical" evidence="6">
    <location>
        <begin position="417"/>
        <end position="437"/>
    </location>
</feature>
<dbReference type="PANTHER" id="PTHR31274">
    <property type="entry name" value="PROTEIN ECM3"/>
    <property type="match status" value="1"/>
</dbReference>
<comment type="caution">
    <text evidence="7">The sequence shown here is derived from an EMBL/GenBank/DDBJ whole genome shotgun (WGS) entry which is preliminary data.</text>
</comment>
<evidence type="ECO:0000313" key="8">
    <source>
        <dbReference type="Proteomes" id="UP000736335"/>
    </source>
</evidence>
<dbReference type="InterPro" id="IPR004776">
    <property type="entry name" value="Mem_transp_PIN-like"/>
</dbReference>
<feature type="transmembrane region" description="Helical" evidence="6">
    <location>
        <begin position="41"/>
        <end position="63"/>
    </location>
</feature>
<dbReference type="PANTHER" id="PTHR31274:SF1">
    <property type="entry name" value="AGL149CP"/>
    <property type="match status" value="1"/>
</dbReference>
<feature type="transmembrane region" description="Helical" evidence="6">
    <location>
        <begin position="142"/>
        <end position="162"/>
    </location>
</feature>
<feature type="transmembrane region" description="Helical" evidence="6">
    <location>
        <begin position="449"/>
        <end position="475"/>
    </location>
</feature>
<keyword evidence="4 6" id="KW-0472">Membrane</keyword>
<accession>A0A9P6HJM2</accession>
<evidence type="ECO:0000256" key="4">
    <source>
        <dbReference type="ARBA" id="ARBA00023136"/>
    </source>
</evidence>
<feature type="transmembrane region" description="Helical" evidence="6">
    <location>
        <begin position="102"/>
        <end position="122"/>
    </location>
</feature>
<feature type="region of interest" description="Disordered" evidence="5">
    <location>
        <begin position="218"/>
        <end position="237"/>
    </location>
</feature>
<proteinExistence type="predicted"/>
<dbReference type="Proteomes" id="UP000736335">
    <property type="component" value="Unassembled WGS sequence"/>
</dbReference>
<keyword evidence="3 6" id="KW-1133">Transmembrane helix</keyword>
<evidence type="ECO:0000256" key="2">
    <source>
        <dbReference type="ARBA" id="ARBA00022692"/>
    </source>
</evidence>
<organism evidence="7 8">
    <name type="scientific">Thelephora terrestris</name>
    <dbReference type="NCBI Taxonomy" id="56493"/>
    <lineage>
        <taxon>Eukaryota</taxon>
        <taxon>Fungi</taxon>
        <taxon>Dikarya</taxon>
        <taxon>Basidiomycota</taxon>
        <taxon>Agaricomycotina</taxon>
        <taxon>Agaricomycetes</taxon>
        <taxon>Thelephorales</taxon>
        <taxon>Thelephoraceae</taxon>
        <taxon>Thelephora</taxon>
    </lineage>
</organism>
<dbReference type="OrthoDB" id="435607at2759"/>
<dbReference type="AlphaFoldDB" id="A0A9P6HJM2"/>
<dbReference type="GO" id="GO:0055085">
    <property type="term" value="P:transmembrane transport"/>
    <property type="evidence" value="ECO:0007669"/>
    <property type="project" value="InterPro"/>
</dbReference>
<dbReference type="Pfam" id="PF03547">
    <property type="entry name" value="Mem_trans"/>
    <property type="match status" value="1"/>
</dbReference>
<name>A0A9P6HJM2_9AGAM</name>
<gene>
    <name evidence="7" type="ORF">BJ322DRAFT_649552</name>
</gene>
<evidence type="ECO:0000313" key="7">
    <source>
        <dbReference type="EMBL" id="KAF9788608.1"/>
    </source>
</evidence>
<feature type="transmembrane region" description="Helical" evidence="6">
    <location>
        <begin position="378"/>
        <end position="411"/>
    </location>
</feature>
<feature type="compositionally biased region" description="Polar residues" evidence="5">
    <location>
        <begin position="265"/>
        <end position="274"/>
    </location>
</feature>
<evidence type="ECO:0000256" key="3">
    <source>
        <dbReference type="ARBA" id="ARBA00022989"/>
    </source>
</evidence>
<protein>
    <submittedName>
        <fullName evidence="7">Auxin efflux carrier</fullName>
    </submittedName>
</protein>
<sequence>MPNVGSLIYSGVIPLVKMYIIILFGYVFARRDMFPQAAAKGASFIVINLALPALIFSSILPAFTAANVAAMGPLSLLAVMYILIGLLFGVVIREVCYVPRNFWQGIVVASGLSNWSSMPAAVVMSITQSSPFDPATDPNLGISFASVFILVYHVIFWVFGLAHSLSWDYEPGVPQGEAANVRVSWREKPIGGFVWRQVLKIRRGVDGGQVSRCAGAQSHLHAQAEPGTTHSSRVRDEEEASVKAVGGILQDSVCEPKDSSDQSSHDQGPQTTPSALVPTQPEAPSRLRRVLGTIAVVVTPISAVVVMSLVIVMVEPLKALFVDFEDRPPWKGPDGNPPLAFVMDTAKLIGGTSVPLTLFLLGVSFARMDVKFGPGSGLPTFALLSVCAAKMIFLPIIGVFATRAMIAWGLIHPEAKVQIFVAIFVSGTPSALNQLIVASTIASGEKQSVLSALLFMQYMFMPLSSSVLSTIALLLI</sequence>
<reference evidence="7" key="2">
    <citation type="submission" date="2020-11" db="EMBL/GenBank/DDBJ databases">
        <authorList>
            <consortium name="DOE Joint Genome Institute"/>
            <person name="Kuo A."/>
            <person name="Miyauchi S."/>
            <person name="Kiss E."/>
            <person name="Drula E."/>
            <person name="Kohler A."/>
            <person name="Sanchez-Garcia M."/>
            <person name="Andreopoulos B."/>
            <person name="Barry K.W."/>
            <person name="Bonito G."/>
            <person name="Buee M."/>
            <person name="Carver A."/>
            <person name="Chen C."/>
            <person name="Cichocki N."/>
            <person name="Clum A."/>
            <person name="Culley D."/>
            <person name="Crous P.W."/>
            <person name="Fauchery L."/>
            <person name="Girlanda M."/>
            <person name="Hayes R."/>
            <person name="Keri Z."/>
            <person name="Labutti K."/>
            <person name="Lipzen A."/>
            <person name="Lombard V."/>
            <person name="Magnuson J."/>
            <person name="Maillard F."/>
            <person name="Morin E."/>
            <person name="Murat C."/>
            <person name="Nolan M."/>
            <person name="Ohm R."/>
            <person name="Pangilinan J."/>
            <person name="Pereira M."/>
            <person name="Perotto S."/>
            <person name="Peter M."/>
            <person name="Riley R."/>
            <person name="Sitrit Y."/>
            <person name="Stielow B."/>
            <person name="Szollosi G."/>
            <person name="Zifcakova L."/>
            <person name="Stursova M."/>
            <person name="Spatafora J.W."/>
            <person name="Tedersoo L."/>
            <person name="Vaario L.-M."/>
            <person name="Yamada A."/>
            <person name="Yan M."/>
            <person name="Wang P."/>
            <person name="Xu J."/>
            <person name="Bruns T."/>
            <person name="Baldrian P."/>
            <person name="Vilgalys R."/>
            <person name="Henrissat B."/>
            <person name="Grigoriev I.V."/>
            <person name="Hibbett D."/>
            <person name="Nagy L.G."/>
            <person name="Martin F.M."/>
        </authorList>
    </citation>
    <scope>NUCLEOTIDE SEQUENCE</scope>
    <source>
        <strain evidence="7">UH-Tt-Lm1</strain>
    </source>
</reference>
<evidence type="ECO:0000256" key="5">
    <source>
        <dbReference type="SAM" id="MobiDB-lite"/>
    </source>
</evidence>
<reference evidence="7" key="1">
    <citation type="journal article" date="2020" name="Nat. Commun.">
        <title>Large-scale genome sequencing of mycorrhizal fungi provides insights into the early evolution of symbiotic traits.</title>
        <authorList>
            <person name="Miyauchi S."/>
            <person name="Kiss E."/>
            <person name="Kuo A."/>
            <person name="Drula E."/>
            <person name="Kohler A."/>
            <person name="Sanchez-Garcia M."/>
            <person name="Morin E."/>
            <person name="Andreopoulos B."/>
            <person name="Barry K.W."/>
            <person name="Bonito G."/>
            <person name="Buee M."/>
            <person name="Carver A."/>
            <person name="Chen C."/>
            <person name="Cichocki N."/>
            <person name="Clum A."/>
            <person name="Culley D."/>
            <person name="Crous P.W."/>
            <person name="Fauchery L."/>
            <person name="Girlanda M."/>
            <person name="Hayes R.D."/>
            <person name="Keri Z."/>
            <person name="LaButti K."/>
            <person name="Lipzen A."/>
            <person name="Lombard V."/>
            <person name="Magnuson J."/>
            <person name="Maillard F."/>
            <person name="Murat C."/>
            <person name="Nolan M."/>
            <person name="Ohm R.A."/>
            <person name="Pangilinan J."/>
            <person name="Pereira M.F."/>
            <person name="Perotto S."/>
            <person name="Peter M."/>
            <person name="Pfister S."/>
            <person name="Riley R."/>
            <person name="Sitrit Y."/>
            <person name="Stielow J.B."/>
            <person name="Szollosi G."/>
            <person name="Zifcakova L."/>
            <person name="Stursova M."/>
            <person name="Spatafora J.W."/>
            <person name="Tedersoo L."/>
            <person name="Vaario L.M."/>
            <person name="Yamada A."/>
            <person name="Yan M."/>
            <person name="Wang P."/>
            <person name="Xu J."/>
            <person name="Bruns T."/>
            <person name="Baldrian P."/>
            <person name="Vilgalys R."/>
            <person name="Dunand C."/>
            <person name="Henrissat B."/>
            <person name="Grigoriev I.V."/>
            <person name="Hibbett D."/>
            <person name="Nagy L.G."/>
            <person name="Martin F.M."/>
        </authorList>
    </citation>
    <scope>NUCLEOTIDE SEQUENCE</scope>
    <source>
        <strain evidence="7">UH-Tt-Lm1</strain>
    </source>
</reference>
<keyword evidence="2 6" id="KW-0812">Transmembrane</keyword>
<evidence type="ECO:0000256" key="6">
    <source>
        <dbReference type="SAM" id="Phobius"/>
    </source>
</evidence>
<feature type="region of interest" description="Disordered" evidence="5">
    <location>
        <begin position="252"/>
        <end position="282"/>
    </location>
</feature>
<comment type="subcellular location">
    <subcellularLocation>
        <location evidence="1">Membrane</location>
        <topology evidence="1">Multi-pass membrane protein</topology>
    </subcellularLocation>
</comment>
<evidence type="ECO:0000256" key="1">
    <source>
        <dbReference type="ARBA" id="ARBA00004141"/>
    </source>
</evidence>
<dbReference type="EMBL" id="WIUZ02000004">
    <property type="protein sequence ID" value="KAF9788608.1"/>
    <property type="molecule type" value="Genomic_DNA"/>
</dbReference>
<feature type="compositionally biased region" description="Basic and acidic residues" evidence="5">
    <location>
        <begin position="254"/>
        <end position="264"/>
    </location>
</feature>
<dbReference type="GO" id="GO:0016020">
    <property type="term" value="C:membrane"/>
    <property type="evidence" value="ECO:0007669"/>
    <property type="project" value="UniProtKB-SubCell"/>
</dbReference>
<feature type="transmembrane region" description="Helical" evidence="6">
    <location>
        <begin position="6"/>
        <end position="29"/>
    </location>
</feature>
<feature type="transmembrane region" description="Helical" evidence="6">
    <location>
        <begin position="69"/>
        <end position="90"/>
    </location>
</feature>
<dbReference type="InterPro" id="IPR040254">
    <property type="entry name" value="Ecm3-like"/>
</dbReference>
<feature type="transmembrane region" description="Helical" evidence="6">
    <location>
        <begin position="290"/>
        <end position="314"/>
    </location>
</feature>
<keyword evidence="8" id="KW-1185">Reference proteome</keyword>